<dbReference type="PANTHER" id="PTHR45991:SF1">
    <property type="entry name" value="PACHYTENE CHECKPOINT PROTEIN 2 HOMOLOG"/>
    <property type="match status" value="1"/>
</dbReference>
<dbReference type="GO" id="GO:0005524">
    <property type="term" value="F:ATP binding"/>
    <property type="evidence" value="ECO:0007669"/>
    <property type="project" value="UniProtKB-KW"/>
</dbReference>
<feature type="domain" description="AAA+ ATPase" evidence="7">
    <location>
        <begin position="185"/>
        <end position="337"/>
    </location>
</feature>
<dbReference type="GO" id="GO:0005694">
    <property type="term" value="C:chromosome"/>
    <property type="evidence" value="ECO:0007669"/>
    <property type="project" value="TreeGrafter"/>
</dbReference>
<dbReference type="STRING" id="86259.A0A4Z1PNT8"/>
<dbReference type="InterPro" id="IPR003960">
    <property type="entry name" value="ATPase_AAA_CS"/>
</dbReference>
<evidence type="ECO:0000313" key="9">
    <source>
        <dbReference type="Proteomes" id="UP000298493"/>
    </source>
</evidence>
<dbReference type="SMART" id="SM00382">
    <property type="entry name" value="AAA"/>
    <property type="match status" value="1"/>
</dbReference>
<accession>A0A4Z1PNT8</accession>
<evidence type="ECO:0000256" key="5">
    <source>
        <dbReference type="RuleBase" id="RU003651"/>
    </source>
</evidence>
<feature type="compositionally biased region" description="Pro residues" evidence="6">
    <location>
        <begin position="380"/>
        <end position="389"/>
    </location>
</feature>
<sequence>MAIACATVTTTTSTASKIKPSLHVEVRFKDVTGHFVRPDLVREEVSGFLLNNFVNLRIDQEVKDYDNLKHGNIIESINVVDYSGDATDAPSHRLQDVHLDVQAYELHDSSHVPNSSSPARQIDDDEDEEQNPTQLRVSHLPSKDLVGIWDSLYFDEPIPANLLRFTTRMMTIMRNSDLQKNLANWNRLILLHGPPGSGKTSLCRALAQKLSIRLGRYFTQARLVEINAHSLLSKWFGESGKQVSKLFSQIHSIADDPTKLVCVLIDEVETLAGSREKAVSGNEVGDALRATNQLLTALDRLRHRSNVVVLCTSNMMGAVDAAFLDRVDVKQFVGNPSSKAAYEIFRSCLNELVRCGILLPNNVDPSQDEDDPMSLIQYPSSPPSTNSPPPSFFPSLLEVNVHLWDQPQAPGKKLWDIAQKCDGLSGRTLRRLPFLSLAMYTYSEECSVDEGLEALQLAVTEELTRHGKINGVDGSEEL</sequence>
<keyword evidence="9" id="KW-1185">Reference proteome</keyword>
<dbReference type="Pfam" id="PF23242">
    <property type="entry name" value="AAA_lid_TRIP13_C"/>
    <property type="match status" value="1"/>
</dbReference>
<dbReference type="Pfam" id="PF23563">
    <property type="entry name" value="TRIP13_N"/>
    <property type="match status" value="1"/>
</dbReference>
<dbReference type="PANTHER" id="PTHR45991">
    <property type="entry name" value="PACHYTENE CHECKPOINT PROTEIN 2"/>
    <property type="match status" value="1"/>
</dbReference>
<keyword evidence="4" id="KW-0469">Meiosis</keyword>
<reference evidence="8 9" key="1">
    <citation type="submission" date="2019-04" db="EMBL/GenBank/DDBJ databases">
        <title>High contiguity whole genome sequence and gene annotation resource for two Venturia nashicola isolates.</title>
        <authorList>
            <person name="Prokchorchik M."/>
            <person name="Won K."/>
            <person name="Lee Y."/>
            <person name="Choi E.D."/>
            <person name="Segonzac C."/>
            <person name="Sohn K.H."/>
        </authorList>
    </citation>
    <scope>NUCLEOTIDE SEQUENCE [LARGE SCALE GENOMIC DNA]</scope>
    <source>
        <strain evidence="8 9">PRI2</strain>
    </source>
</reference>
<dbReference type="EMBL" id="SNSC02000001">
    <property type="protein sequence ID" value="TID27684.1"/>
    <property type="molecule type" value="Genomic_DNA"/>
</dbReference>
<evidence type="ECO:0000259" key="7">
    <source>
        <dbReference type="SMART" id="SM00382"/>
    </source>
</evidence>
<evidence type="ECO:0000313" key="8">
    <source>
        <dbReference type="EMBL" id="TID27684.1"/>
    </source>
</evidence>
<dbReference type="Pfam" id="PF00004">
    <property type="entry name" value="AAA"/>
    <property type="match status" value="1"/>
</dbReference>
<protein>
    <submittedName>
        <fullName evidence="8">Pachytene checkpoint component Pch2</fullName>
    </submittedName>
</protein>
<dbReference type="InterPro" id="IPR003593">
    <property type="entry name" value="AAA+_ATPase"/>
</dbReference>
<keyword evidence="2 5" id="KW-0547">Nucleotide-binding</keyword>
<dbReference type="GO" id="GO:0007131">
    <property type="term" value="P:reciprocal meiotic recombination"/>
    <property type="evidence" value="ECO:0007669"/>
    <property type="project" value="TreeGrafter"/>
</dbReference>
<dbReference type="PROSITE" id="PS00674">
    <property type="entry name" value="AAA"/>
    <property type="match status" value="1"/>
</dbReference>
<dbReference type="SUPFAM" id="SSF52540">
    <property type="entry name" value="P-loop containing nucleoside triphosphate hydrolases"/>
    <property type="match status" value="1"/>
</dbReference>
<evidence type="ECO:0000256" key="6">
    <source>
        <dbReference type="SAM" id="MobiDB-lite"/>
    </source>
</evidence>
<evidence type="ECO:0000256" key="1">
    <source>
        <dbReference type="ARBA" id="ARBA00007271"/>
    </source>
</evidence>
<dbReference type="Gene3D" id="3.40.50.300">
    <property type="entry name" value="P-loop containing nucleotide triphosphate hydrolases"/>
    <property type="match status" value="1"/>
</dbReference>
<dbReference type="GO" id="GO:0016887">
    <property type="term" value="F:ATP hydrolysis activity"/>
    <property type="evidence" value="ECO:0007669"/>
    <property type="project" value="InterPro"/>
</dbReference>
<dbReference type="InterPro" id="IPR044539">
    <property type="entry name" value="Pch2-like"/>
</dbReference>
<dbReference type="GO" id="GO:0051598">
    <property type="term" value="P:meiotic recombination checkpoint signaling"/>
    <property type="evidence" value="ECO:0007669"/>
    <property type="project" value="TreeGrafter"/>
</dbReference>
<dbReference type="FunFam" id="3.40.50.300:FF:001494">
    <property type="entry name" value="Pachytene checkpoint component Pch2"/>
    <property type="match status" value="1"/>
</dbReference>
<dbReference type="AlphaFoldDB" id="A0A4Z1PNT8"/>
<organism evidence="8 9">
    <name type="scientific">Venturia nashicola</name>
    <dbReference type="NCBI Taxonomy" id="86259"/>
    <lineage>
        <taxon>Eukaryota</taxon>
        <taxon>Fungi</taxon>
        <taxon>Dikarya</taxon>
        <taxon>Ascomycota</taxon>
        <taxon>Pezizomycotina</taxon>
        <taxon>Dothideomycetes</taxon>
        <taxon>Pleosporomycetidae</taxon>
        <taxon>Venturiales</taxon>
        <taxon>Venturiaceae</taxon>
        <taxon>Venturia</taxon>
    </lineage>
</organism>
<comment type="similarity">
    <text evidence="1">Belongs to the AAA ATPase family. PCH2 subfamily.</text>
</comment>
<dbReference type="GO" id="GO:0005634">
    <property type="term" value="C:nucleus"/>
    <property type="evidence" value="ECO:0007669"/>
    <property type="project" value="TreeGrafter"/>
</dbReference>
<gene>
    <name evidence="8" type="ORF">E6O75_ATG00451</name>
</gene>
<dbReference type="InterPro" id="IPR003959">
    <property type="entry name" value="ATPase_AAA_core"/>
</dbReference>
<evidence type="ECO:0000256" key="2">
    <source>
        <dbReference type="ARBA" id="ARBA00022741"/>
    </source>
</evidence>
<evidence type="ECO:0000256" key="4">
    <source>
        <dbReference type="ARBA" id="ARBA00023254"/>
    </source>
</evidence>
<proteinExistence type="inferred from homology"/>
<comment type="caution">
    <text evidence="8">The sequence shown here is derived from an EMBL/GenBank/DDBJ whole genome shotgun (WGS) entry which is preliminary data.</text>
</comment>
<evidence type="ECO:0000256" key="3">
    <source>
        <dbReference type="ARBA" id="ARBA00022840"/>
    </source>
</evidence>
<keyword evidence="3 5" id="KW-0067">ATP-binding</keyword>
<dbReference type="InterPro" id="IPR058249">
    <property type="entry name" value="Pch2_C"/>
</dbReference>
<name>A0A4Z1PNT8_9PEZI</name>
<feature type="region of interest" description="Disordered" evidence="6">
    <location>
        <begin position="366"/>
        <end position="389"/>
    </location>
</feature>
<feature type="region of interest" description="Disordered" evidence="6">
    <location>
        <begin position="107"/>
        <end position="135"/>
    </location>
</feature>
<dbReference type="Proteomes" id="UP000298493">
    <property type="component" value="Unassembled WGS sequence"/>
</dbReference>
<dbReference type="InterPro" id="IPR027417">
    <property type="entry name" value="P-loop_NTPase"/>
</dbReference>